<dbReference type="Proteomes" id="UP001487740">
    <property type="component" value="Unassembled WGS sequence"/>
</dbReference>
<name>A0AAW0TK17_SCYPA</name>
<accession>A0AAW0TK17</accession>
<keyword evidence="3" id="KW-1185">Reference proteome</keyword>
<keyword evidence="1" id="KW-0472">Membrane</keyword>
<proteinExistence type="predicted"/>
<gene>
    <name evidence="2" type="ORF">O3P69_020051</name>
</gene>
<dbReference type="AlphaFoldDB" id="A0AAW0TK17"/>
<dbReference type="EMBL" id="JARAKH010000029">
    <property type="protein sequence ID" value="KAK8387867.1"/>
    <property type="molecule type" value="Genomic_DNA"/>
</dbReference>
<reference evidence="2 3" key="1">
    <citation type="submission" date="2023-03" db="EMBL/GenBank/DDBJ databases">
        <title>High-quality genome of Scylla paramamosain provides insights in environmental adaptation.</title>
        <authorList>
            <person name="Zhang L."/>
        </authorList>
    </citation>
    <scope>NUCLEOTIDE SEQUENCE [LARGE SCALE GENOMIC DNA]</scope>
    <source>
        <strain evidence="2">LZ_2023a</strain>
        <tissue evidence="2">Muscle</tissue>
    </source>
</reference>
<evidence type="ECO:0000313" key="2">
    <source>
        <dbReference type="EMBL" id="KAK8387867.1"/>
    </source>
</evidence>
<feature type="transmembrane region" description="Helical" evidence="1">
    <location>
        <begin position="107"/>
        <end position="130"/>
    </location>
</feature>
<sequence length="182" mass="19531">MVVLTLIGQCIFDPAALIGPRLAIGRARAMGAGSLPPPRTPGGVSRDVWRAAGALKVAVDFVGSGLTGIAHELGVASCVYSPVAALVVILLLLLLPHDSCRCTLPHHHHLVLSLLLLLLLAVAVVVLCCVMSESTLHHHPCLVLVLRLVVVVVVVVSWGMKFVDLFWHARTHARRHLVWRAC</sequence>
<feature type="transmembrane region" description="Helical" evidence="1">
    <location>
        <begin position="73"/>
        <end position="95"/>
    </location>
</feature>
<feature type="transmembrane region" description="Helical" evidence="1">
    <location>
        <begin position="142"/>
        <end position="160"/>
    </location>
</feature>
<keyword evidence="1" id="KW-1133">Transmembrane helix</keyword>
<evidence type="ECO:0000256" key="1">
    <source>
        <dbReference type="SAM" id="Phobius"/>
    </source>
</evidence>
<keyword evidence="1" id="KW-0812">Transmembrane</keyword>
<protein>
    <submittedName>
        <fullName evidence="2">Uncharacterized protein</fullName>
    </submittedName>
</protein>
<evidence type="ECO:0000313" key="3">
    <source>
        <dbReference type="Proteomes" id="UP001487740"/>
    </source>
</evidence>
<comment type="caution">
    <text evidence="2">The sequence shown here is derived from an EMBL/GenBank/DDBJ whole genome shotgun (WGS) entry which is preliminary data.</text>
</comment>
<organism evidence="2 3">
    <name type="scientific">Scylla paramamosain</name>
    <name type="common">Mud crab</name>
    <dbReference type="NCBI Taxonomy" id="85552"/>
    <lineage>
        <taxon>Eukaryota</taxon>
        <taxon>Metazoa</taxon>
        <taxon>Ecdysozoa</taxon>
        <taxon>Arthropoda</taxon>
        <taxon>Crustacea</taxon>
        <taxon>Multicrustacea</taxon>
        <taxon>Malacostraca</taxon>
        <taxon>Eumalacostraca</taxon>
        <taxon>Eucarida</taxon>
        <taxon>Decapoda</taxon>
        <taxon>Pleocyemata</taxon>
        <taxon>Brachyura</taxon>
        <taxon>Eubrachyura</taxon>
        <taxon>Portunoidea</taxon>
        <taxon>Portunidae</taxon>
        <taxon>Portuninae</taxon>
        <taxon>Scylla</taxon>
    </lineage>
</organism>